<feature type="compositionally biased region" description="Acidic residues" evidence="1">
    <location>
        <begin position="103"/>
        <end position="225"/>
    </location>
</feature>
<keyword evidence="4" id="KW-1185">Reference proteome</keyword>
<dbReference type="EMBL" id="JAWQEG010008181">
    <property type="protein sequence ID" value="KAK3850827.1"/>
    <property type="molecule type" value="Genomic_DNA"/>
</dbReference>
<comment type="caution">
    <text evidence="3">The sequence shown here is derived from an EMBL/GenBank/DDBJ whole genome shotgun (WGS) entry which is preliminary data.</text>
</comment>
<sequence>MSRFVALLVLVLVAFGVVFGAEEGANRLEGDAQLVNVDSQKVQQVVVLPGAHPTTTTKAGDEPLDMNEENMDAEGVSDSEEMENYLTEEDEAEEKEESQCQCEGEEQSDVENESEEELSEEESEEELSEEESEEEMSEEESSDMEESEEESDVEEESEEESDMEDESEEESEESDMEEENEEDSDVEVNEEESDMEEECEEDSDNEEESYLEDEETDMEKEESEESERHEEGEEDNNVKPHTQEPLVNVDAREVHQVVVATPSHEKKMDWVDREPLKATRPTPSPARRTLDEVMQEREEMNRQLIDLHHKFLAVKPRTLRNPMYKKMLKEYCSMLEARIKLEKEYLDLDEKADDNILRMLEAHHKKLTHH</sequence>
<name>A0AAE1EFY2_PETCI</name>
<accession>A0AAE1EFY2</accession>
<dbReference type="AlphaFoldDB" id="A0AAE1EFY2"/>
<keyword evidence="2" id="KW-0732">Signal</keyword>
<feature type="chain" id="PRO_5042258942" evidence="2">
    <location>
        <begin position="21"/>
        <end position="370"/>
    </location>
</feature>
<feature type="compositionally biased region" description="Basic and acidic residues" evidence="1">
    <location>
        <begin position="226"/>
        <end position="242"/>
    </location>
</feature>
<evidence type="ECO:0000313" key="3">
    <source>
        <dbReference type="EMBL" id="KAK3850827.1"/>
    </source>
</evidence>
<feature type="compositionally biased region" description="Acidic residues" evidence="1">
    <location>
        <begin position="62"/>
        <end position="96"/>
    </location>
</feature>
<feature type="region of interest" description="Disordered" evidence="1">
    <location>
        <begin position="48"/>
        <end position="245"/>
    </location>
</feature>
<evidence type="ECO:0000256" key="2">
    <source>
        <dbReference type="SAM" id="SignalP"/>
    </source>
</evidence>
<feature type="signal peptide" evidence="2">
    <location>
        <begin position="1"/>
        <end position="20"/>
    </location>
</feature>
<dbReference type="Proteomes" id="UP001286313">
    <property type="component" value="Unassembled WGS sequence"/>
</dbReference>
<proteinExistence type="predicted"/>
<reference evidence="3" key="1">
    <citation type="submission" date="2023-10" db="EMBL/GenBank/DDBJ databases">
        <title>Genome assemblies of two species of porcelain crab, Petrolisthes cinctipes and Petrolisthes manimaculis (Anomura: Porcellanidae).</title>
        <authorList>
            <person name="Angst P."/>
        </authorList>
    </citation>
    <scope>NUCLEOTIDE SEQUENCE</scope>
    <source>
        <strain evidence="3">PB745_01</strain>
        <tissue evidence="3">Gill</tissue>
    </source>
</reference>
<organism evidence="3 4">
    <name type="scientific">Petrolisthes cinctipes</name>
    <name type="common">Flat porcelain crab</name>
    <dbReference type="NCBI Taxonomy" id="88211"/>
    <lineage>
        <taxon>Eukaryota</taxon>
        <taxon>Metazoa</taxon>
        <taxon>Ecdysozoa</taxon>
        <taxon>Arthropoda</taxon>
        <taxon>Crustacea</taxon>
        <taxon>Multicrustacea</taxon>
        <taxon>Malacostraca</taxon>
        <taxon>Eumalacostraca</taxon>
        <taxon>Eucarida</taxon>
        <taxon>Decapoda</taxon>
        <taxon>Pleocyemata</taxon>
        <taxon>Anomura</taxon>
        <taxon>Galatheoidea</taxon>
        <taxon>Porcellanidae</taxon>
        <taxon>Petrolisthes</taxon>
    </lineage>
</organism>
<protein>
    <submittedName>
        <fullName evidence="3">Uncharacterized protein</fullName>
    </submittedName>
</protein>
<evidence type="ECO:0000256" key="1">
    <source>
        <dbReference type="SAM" id="MobiDB-lite"/>
    </source>
</evidence>
<gene>
    <name evidence="3" type="ORF">Pcinc_042492</name>
</gene>
<evidence type="ECO:0000313" key="4">
    <source>
        <dbReference type="Proteomes" id="UP001286313"/>
    </source>
</evidence>